<dbReference type="PANTHER" id="PTHR43340">
    <property type="entry name" value="HYPOXANTHINE-GUANINE PHOSPHORIBOSYLTRANSFERASE"/>
    <property type="match status" value="1"/>
</dbReference>
<keyword evidence="6 15" id="KW-0963">Cytoplasm</keyword>
<protein>
    <recommendedName>
        <fullName evidence="5 15">Hypoxanthine phosphoribosyltransferase</fullName>
        <ecNumber evidence="5 15">2.4.2.8</ecNumber>
    </recommendedName>
</protein>
<dbReference type="GO" id="GO:0052657">
    <property type="term" value="F:guanine phosphoribosyltransferase activity"/>
    <property type="evidence" value="ECO:0007669"/>
    <property type="project" value="UniProtKB-ARBA"/>
</dbReference>
<keyword evidence="8 15" id="KW-0808">Transferase</keyword>
<dbReference type="InterPro" id="IPR050408">
    <property type="entry name" value="HGPRT"/>
</dbReference>
<evidence type="ECO:0000256" key="8">
    <source>
        <dbReference type="ARBA" id="ARBA00022679"/>
    </source>
</evidence>
<evidence type="ECO:0000256" key="7">
    <source>
        <dbReference type="ARBA" id="ARBA00022676"/>
    </source>
</evidence>
<evidence type="ECO:0000256" key="3">
    <source>
        <dbReference type="ARBA" id="ARBA00004669"/>
    </source>
</evidence>
<dbReference type="KEGG" id="oat:OAN307_c25140"/>
<dbReference type="UniPathway" id="UPA00591">
    <property type="reaction ID" value="UER00648"/>
</dbReference>
<keyword evidence="7 15" id="KW-0328">Glycosyltransferase</keyword>
<dbReference type="InterPro" id="IPR000836">
    <property type="entry name" value="PRTase_dom"/>
</dbReference>
<evidence type="ECO:0000256" key="6">
    <source>
        <dbReference type="ARBA" id="ARBA00022490"/>
    </source>
</evidence>
<dbReference type="GO" id="GO:0046100">
    <property type="term" value="P:hypoxanthine metabolic process"/>
    <property type="evidence" value="ECO:0007669"/>
    <property type="project" value="TreeGrafter"/>
</dbReference>
<dbReference type="FunFam" id="3.40.50.2020:FF:000006">
    <property type="entry name" value="Hypoxanthine phosphoribosyltransferase"/>
    <property type="match status" value="1"/>
</dbReference>
<organism evidence="17 18">
    <name type="scientific">Octadecabacter antarcticus 307</name>
    <dbReference type="NCBI Taxonomy" id="391626"/>
    <lineage>
        <taxon>Bacteria</taxon>
        <taxon>Pseudomonadati</taxon>
        <taxon>Pseudomonadota</taxon>
        <taxon>Alphaproteobacteria</taxon>
        <taxon>Rhodobacterales</taxon>
        <taxon>Roseobacteraceae</taxon>
        <taxon>Octadecabacter</taxon>
    </lineage>
</organism>
<keyword evidence="18" id="KW-1185">Reference proteome</keyword>
<evidence type="ECO:0000256" key="12">
    <source>
        <dbReference type="ARBA" id="ARBA00022842"/>
    </source>
</evidence>
<comment type="similarity">
    <text evidence="4 15">Belongs to the purine/pyrimidine phosphoribosyltransferase family.</text>
</comment>
<name>M9R661_9RHOB</name>
<dbReference type="NCBIfam" id="TIGR01203">
    <property type="entry name" value="HGPRTase"/>
    <property type="match status" value="1"/>
</dbReference>
<comment type="catalytic activity">
    <reaction evidence="14">
        <text>IMP + diphosphate = hypoxanthine + 5-phospho-alpha-D-ribose 1-diphosphate</text>
        <dbReference type="Rhea" id="RHEA:17973"/>
        <dbReference type="ChEBI" id="CHEBI:17368"/>
        <dbReference type="ChEBI" id="CHEBI:33019"/>
        <dbReference type="ChEBI" id="CHEBI:58017"/>
        <dbReference type="ChEBI" id="CHEBI:58053"/>
        <dbReference type="EC" id="2.4.2.8"/>
    </reaction>
    <physiologicalReaction direction="right-to-left" evidence="14">
        <dbReference type="Rhea" id="RHEA:17975"/>
    </physiologicalReaction>
</comment>
<dbReference type="GO" id="GO:0000287">
    <property type="term" value="F:magnesium ion binding"/>
    <property type="evidence" value="ECO:0007669"/>
    <property type="project" value="TreeGrafter"/>
</dbReference>
<dbReference type="InterPro" id="IPR029057">
    <property type="entry name" value="PRTase-like"/>
</dbReference>
<dbReference type="CDD" id="cd06223">
    <property type="entry name" value="PRTases_typeI"/>
    <property type="match status" value="1"/>
</dbReference>
<reference evidence="17 18" key="1">
    <citation type="journal article" date="2013" name="PLoS ONE">
        <title>Poles Apart: Arctic and Antarctic Octadecabacter strains Share High Genome Plasticity and a New Type of Xanthorhodopsin.</title>
        <authorList>
            <person name="Vollmers J."/>
            <person name="Voget S."/>
            <person name="Dietrich S."/>
            <person name="Gollnow K."/>
            <person name="Smits M."/>
            <person name="Meyer K."/>
            <person name="Brinkhoff T."/>
            <person name="Simon M."/>
            <person name="Daniel R."/>
        </authorList>
    </citation>
    <scope>NUCLEOTIDE SEQUENCE [LARGE SCALE GENOMIC DNA]</scope>
    <source>
        <strain evidence="17 18">307</strain>
    </source>
</reference>
<proteinExistence type="inferred from homology"/>
<evidence type="ECO:0000313" key="17">
    <source>
        <dbReference type="EMBL" id="AGI68119.1"/>
    </source>
</evidence>
<evidence type="ECO:0000256" key="10">
    <source>
        <dbReference type="ARBA" id="ARBA00022726"/>
    </source>
</evidence>
<dbReference type="GO" id="GO:0000166">
    <property type="term" value="F:nucleotide binding"/>
    <property type="evidence" value="ECO:0007669"/>
    <property type="project" value="UniProtKB-KW"/>
</dbReference>
<dbReference type="GO" id="GO:0005829">
    <property type="term" value="C:cytosol"/>
    <property type="evidence" value="ECO:0007669"/>
    <property type="project" value="TreeGrafter"/>
</dbReference>
<evidence type="ECO:0000256" key="2">
    <source>
        <dbReference type="ARBA" id="ARBA00004496"/>
    </source>
</evidence>
<evidence type="ECO:0000256" key="13">
    <source>
        <dbReference type="ARBA" id="ARBA00048811"/>
    </source>
</evidence>
<accession>M9R661</accession>
<dbReference type="HOGENOM" id="CLU_073615_0_1_5"/>
<dbReference type="STRING" id="391626.OAN307_c25140"/>
<evidence type="ECO:0000256" key="5">
    <source>
        <dbReference type="ARBA" id="ARBA00011895"/>
    </source>
</evidence>
<comment type="catalytic activity">
    <reaction evidence="13">
        <text>GMP + diphosphate = guanine + 5-phospho-alpha-D-ribose 1-diphosphate</text>
        <dbReference type="Rhea" id="RHEA:25424"/>
        <dbReference type="ChEBI" id="CHEBI:16235"/>
        <dbReference type="ChEBI" id="CHEBI:33019"/>
        <dbReference type="ChEBI" id="CHEBI:58017"/>
        <dbReference type="ChEBI" id="CHEBI:58115"/>
        <dbReference type="EC" id="2.4.2.8"/>
    </reaction>
    <physiologicalReaction direction="right-to-left" evidence="13">
        <dbReference type="Rhea" id="RHEA:25426"/>
    </physiologicalReaction>
</comment>
<dbReference type="GO" id="GO:0006166">
    <property type="term" value="P:purine ribonucleoside salvage"/>
    <property type="evidence" value="ECO:0007669"/>
    <property type="project" value="UniProtKB-KW"/>
</dbReference>
<evidence type="ECO:0000256" key="15">
    <source>
        <dbReference type="RuleBase" id="RU364099"/>
    </source>
</evidence>
<keyword evidence="9 15" id="KW-0479">Metal-binding</keyword>
<dbReference type="eggNOG" id="COG0634">
    <property type="taxonomic scope" value="Bacteria"/>
</dbReference>
<dbReference type="GO" id="GO:0006178">
    <property type="term" value="P:guanine salvage"/>
    <property type="evidence" value="ECO:0007669"/>
    <property type="project" value="TreeGrafter"/>
</dbReference>
<evidence type="ECO:0000256" key="11">
    <source>
        <dbReference type="ARBA" id="ARBA00022741"/>
    </source>
</evidence>
<keyword evidence="10 15" id="KW-0660">Purine salvage</keyword>
<dbReference type="EC" id="2.4.2.8" evidence="5 15"/>
<evidence type="ECO:0000313" key="18">
    <source>
        <dbReference type="Proteomes" id="UP000005307"/>
    </source>
</evidence>
<dbReference type="GO" id="GO:0032264">
    <property type="term" value="P:IMP salvage"/>
    <property type="evidence" value="ECO:0007669"/>
    <property type="project" value="UniProtKB-UniPathway"/>
</dbReference>
<dbReference type="GO" id="GO:0032263">
    <property type="term" value="P:GMP salvage"/>
    <property type="evidence" value="ECO:0007669"/>
    <property type="project" value="TreeGrafter"/>
</dbReference>
<evidence type="ECO:0000259" key="16">
    <source>
        <dbReference type="Pfam" id="PF00156"/>
    </source>
</evidence>
<sequence length="218" mass="24741">MIRHKRLSVVTLPNHVVWFARNIKHLAQGPDPMTQVTTQTPAQPNYVIDEMISAKSIAARIEDLAKIIQTEFQDTNKLIVVGLLRGSFVFIADLVRELDLPVEVDFLEASSYGDGMESSREVRILKDLRGQIEGRDVLVVEDIVDTGHTLHQVIDMLNTRKPSKLKSIALLDKPTRREVDMKADWTGFVIPDEFVVGYGIDYAQRNRNLPYIGKVRFT</sequence>
<dbReference type="Proteomes" id="UP000005307">
    <property type="component" value="Chromosome"/>
</dbReference>
<dbReference type="Pfam" id="PF00156">
    <property type="entry name" value="Pribosyltran"/>
    <property type="match status" value="1"/>
</dbReference>
<dbReference type="Gene3D" id="3.40.50.2020">
    <property type="match status" value="1"/>
</dbReference>
<gene>
    <name evidence="17" type="primary">hpt</name>
    <name evidence="17" type="ORF">OAN307_c25140</name>
</gene>
<keyword evidence="12 15" id="KW-0460">Magnesium</keyword>
<dbReference type="AlphaFoldDB" id="M9R661"/>
<comment type="pathway">
    <text evidence="3 15">Purine metabolism; IMP biosynthesis via salvage pathway; IMP from hypoxanthine: step 1/1.</text>
</comment>
<comment type="subcellular location">
    <subcellularLocation>
        <location evidence="2 15">Cytoplasm</location>
    </subcellularLocation>
</comment>
<dbReference type="SUPFAM" id="SSF53271">
    <property type="entry name" value="PRTase-like"/>
    <property type="match status" value="1"/>
</dbReference>
<feature type="domain" description="Phosphoribosyltransferase" evidence="16">
    <location>
        <begin position="55"/>
        <end position="202"/>
    </location>
</feature>
<keyword evidence="11 15" id="KW-0547">Nucleotide-binding</keyword>
<dbReference type="EMBL" id="CP003740">
    <property type="protein sequence ID" value="AGI68119.1"/>
    <property type="molecule type" value="Genomic_DNA"/>
</dbReference>
<dbReference type="InterPro" id="IPR005904">
    <property type="entry name" value="Hxn_phspho_trans"/>
</dbReference>
<evidence type="ECO:0000256" key="1">
    <source>
        <dbReference type="ARBA" id="ARBA00001946"/>
    </source>
</evidence>
<dbReference type="PANTHER" id="PTHR43340:SF1">
    <property type="entry name" value="HYPOXANTHINE PHOSPHORIBOSYLTRANSFERASE"/>
    <property type="match status" value="1"/>
</dbReference>
<comment type="cofactor">
    <cofactor evidence="1 15">
        <name>Mg(2+)</name>
        <dbReference type="ChEBI" id="CHEBI:18420"/>
    </cofactor>
</comment>
<evidence type="ECO:0000256" key="14">
    <source>
        <dbReference type="ARBA" id="ARBA00049402"/>
    </source>
</evidence>
<evidence type="ECO:0000256" key="4">
    <source>
        <dbReference type="ARBA" id="ARBA00008391"/>
    </source>
</evidence>
<dbReference type="GO" id="GO:0004422">
    <property type="term" value="F:hypoxanthine phosphoribosyltransferase activity"/>
    <property type="evidence" value="ECO:0007669"/>
    <property type="project" value="InterPro"/>
</dbReference>
<evidence type="ECO:0000256" key="9">
    <source>
        <dbReference type="ARBA" id="ARBA00022723"/>
    </source>
</evidence>